<dbReference type="EMBL" id="NGFN01000794">
    <property type="protein sequence ID" value="OUC75756.1"/>
    <property type="molecule type" value="Genomic_DNA"/>
</dbReference>
<evidence type="ECO:0000313" key="3">
    <source>
        <dbReference type="Proteomes" id="UP000195105"/>
    </source>
</evidence>
<keyword evidence="3" id="KW-1185">Reference proteome</keyword>
<evidence type="ECO:0000313" key="2">
    <source>
        <dbReference type="EMBL" id="OUC75756.1"/>
    </source>
</evidence>
<protein>
    <submittedName>
        <fullName evidence="2">Uncharacterized protein</fullName>
    </submittedName>
</protein>
<keyword evidence="1" id="KW-0472">Membrane</keyword>
<comment type="caution">
    <text evidence="2">The sequence shown here is derived from an EMBL/GenBank/DDBJ whole genome shotgun (WGS) entry which is preliminary data.</text>
</comment>
<name>A0A243Q3U4_9ACTN</name>
<feature type="transmembrane region" description="Helical" evidence="1">
    <location>
        <begin position="116"/>
        <end position="137"/>
    </location>
</feature>
<evidence type="ECO:0000256" key="1">
    <source>
        <dbReference type="SAM" id="Phobius"/>
    </source>
</evidence>
<organism evidence="2 3">
    <name type="scientific">Streptomyces swartbergensis</name>
    <dbReference type="NCBI Taxonomy" id="487165"/>
    <lineage>
        <taxon>Bacteria</taxon>
        <taxon>Bacillati</taxon>
        <taxon>Actinomycetota</taxon>
        <taxon>Actinomycetes</taxon>
        <taxon>Kitasatosporales</taxon>
        <taxon>Streptomycetaceae</taxon>
        <taxon>Streptomyces</taxon>
    </lineage>
</organism>
<dbReference type="Proteomes" id="UP000195105">
    <property type="component" value="Unassembled WGS sequence"/>
</dbReference>
<reference evidence="2 3" key="1">
    <citation type="submission" date="2017-05" db="EMBL/GenBank/DDBJ databases">
        <title>Biotechnological potential of actinobacteria isolated from South African environments.</title>
        <authorList>
            <person name="Le Roes-Hill M."/>
            <person name="Prins A."/>
            <person name="Durrell K.A."/>
        </authorList>
    </citation>
    <scope>NUCLEOTIDE SEQUENCE [LARGE SCALE GENOMIC DNA]</scope>
    <source>
        <strain evidence="2 3">HMC13</strain>
    </source>
</reference>
<keyword evidence="1" id="KW-0812">Transmembrane</keyword>
<sequence>MSYRGSVVGALPLLGSAGEEVFTLPTSVLRSYGYLLRLTVDFTDVAGIRWRTDVDGALRRAQHGVSGSEVWGPRMYADIREVAMGGPVAGASRPPAPSHAVPSAGTEVPVSRRTRFLRPAVVLVSLLLIAGGVWWLINHY</sequence>
<keyword evidence="1" id="KW-1133">Transmembrane helix</keyword>
<accession>A0A243Q3U4</accession>
<proteinExistence type="predicted"/>
<gene>
    <name evidence="2" type="ORF">CA983_44230</name>
</gene>
<dbReference type="AlphaFoldDB" id="A0A243Q3U4"/>